<keyword evidence="12" id="KW-0175">Coiled coil</keyword>
<dbReference type="AlphaFoldDB" id="A0A1V4IFJ2"/>
<feature type="transmembrane region" description="Helical" evidence="13">
    <location>
        <begin position="319"/>
        <end position="341"/>
    </location>
</feature>
<dbReference type="CDD" id="cd01948">
    <property type="entry name" value="EAL"/>
    <property type="match status" value="1"/>
</dbReference>
<dbReference type="GO" id="GO:0005524">
    <property type="term" value="F:ATP binding"/>
    <property type="evidence" value="ECO:0007669"/>
    <property type="project" value="UniProtKB-KW"/>
</dbReference>
<dbReference type="PANTHER" id="PTHR44757">
    <property type="entry name" value="DIGUANYLATE CYCLASE DGCP"/>
    <property type="match status" value="1"/>
</dbReference>
<evidence type="ECO:0000256" key="11">
    <source>
        <dbReference type="ARBA" id="ARBA00023136"/>
    </source>
</evidence>
<dbReference type="PROSITE" id="PS50112">
    <property type="entry name" value="PAS"/>
    <property type="match status" value="1"/>
</dbReference>
<feature type="domain" description="EAL" evidence="16">
    <location>
        <begin position="730"/>
        <end position="984"/>
    </location>
</feature>
<keyword evidence="6" id="KW-0547">Nucleotide-binding</keyword>
<dbReference type="Pfam" id="PF08447">
    <property type="entry name" value="PAS_3"/>
    <property type="match status" value="1"/>
</dbReference>
<evidence type="ECO:0000313" key="19">
    <source>
        <dbReference type="EMBL" id="OPJ58614.1"/>
    </source>
</evidence>
<dbReference type="Pfam" id="PF00672">
    <property type="entry name" value="HAMP"/>
    <property type="match status" value="1"/>
</dbReference>
<evidence type="ECO:0000259" key="14">
    <source>
        <dbReference type="PROSITE" id="PS50112"/>
    </source>
</evidence>
<dbReference type="Proteomes" id="UP000191056">
    <property type="component" value="Unassembled WGS sequence"/>
</dbReference>
<keyword evidence="9 13" id="KW-1133">Transmembrane helix</keyword>
<feature type="domain" description="PAC" evidence="15">
    <location>
        <begin position="504"/>
        <end position="556"/>
    </location>
</feature>
<dbReference type="GO" id="GO:0005886">
    <property type="term" value="C:plasma membrane"/>
    <property type="evidence" value="ECO:0007669"/>
    <property type="project" value="UniProtKB-SubCell"/>
</dbReference>
<dbReference type="InterPro" id="IPR000700">
    <property type="entry name" value="PAS-assoc_C"/>
</dbReference>
<dbReference type="Gene3D" id="6.10.340.10">
    <property type="match status" value="1"/>
</dbReference>
<keyword evidence="19" id="KW-0378">Hydrolase</keyword>
<evidence type="ECO:0000256" key="7">
    <source>
        <dbReference type="ARBA" id="ARBA00022777"/>
    </source>
</evidence>
<evidence type="ECO:0000256" key="6">
    <source>
        <dbReference type="ARBA" id="ARBA00022741"/>
    </source>
</evidence>
<reference evidence="19 21" key="1">
    <citation type="submission" date="2017-03" db="EMBL/GenBank/DDBJ databases">
        <title>Genome sequence of Clostridium chromiireducens DSM 23318.</title>
        <authorList>
            <person name="Poehlein A."/>
            <person name="Daniel R."/>
        </authorList>
    </citation>
    <scope>NUCLEOTIDE SEQUENCE [LARGE SCALE GENOMIC DNA]</scope>
    <source>
        <strain evidence="19 21">DSM 23318</strain>
    </source>
</reference>
<dbReference type="InterPro" id="IPR013655">
    <property type="entry name" value="PAS_fold_3"/>
</dbReference>
<evidence type="ECO:0000256" key="4">
    <source>
        <dbReference type="ARBA" id="ARBA00022679"/>
    </source>
</evidence>
<comment type="subcellular location">
    <subcellularLocation>
        <location evidence="1">Cell membrane</location>
        <topology evidence="1">Multi-pass membrane protein</topology>
    </subcellularLocation>
</comment>
<organism evidence="19 21">
    <name type="scientific">Clostridium chromiireducens</name>
    <dbReference type="NCBI Taxonomy" id="225345"/>
    <lineage>
        <taxon>Bacteria</taxon>
        <taxon>Bacillati</taxon>
        <taxon>Bacillota</taxon>
        <taxon>Clostridia</taxon>
        <taxon>Eubacteriales</taxon>
        <taxon>Clostridiaceae</taxon>
        <taxon>Clostridium</taxon>
    </lineage>
</organism>
<evidence type="ECO:0000259" key="17">
    <source>
        <dbReference type="PROSITE" id="PS50885"/>
    </source>
</evidence>
<dbReference type="InterPro" id="IPR029787">
    <property type="entry name" value="Nucleotide_cyclase"/>
</dbReference>
<dbReference type="SMART" id="SM00304">
    <property type="entry name" value="HAMP"/>
    <property type="match status" value="1"/>
</dbReference>
<dbReference type="GO" id="GO:0016301">
    <property type="term" value="F:kinase activity"/>
    <property type="evidence" value="ECO:0007669"/>
    <property type="project" value="UniProtKB-KW"/>
</dbReference>
<dbReference type="SUPFAM" id="SSF103190">
    <property type="entry name" value="Sensory domain-like"/>
    <property type="match status" value="1"/>
</dbReference>
<dbReference type="InterPro" id="IPR033479">
    <property type="entry name" value="dCache_1"/>
</dbReference>
<comment type="caution">
    <text evidence="19">The sequence shown here is derived from an EMBL/GenBank/DDBJ whole genome shotgun (WGS) entry which is preliminary data.</text>
</comment>
<evidence type="ECO:0000256" key="3">
    <source>
        <dbReference type="ARBA" id="ARBA00022553"/>
    </source>
</evidence>
<dbReference type="InterPro" id="IPR000014">
    <property type="entry name" value="PAS"/>
</dbReference>
<dbReference type="NCBIfam" id="TIGR00254">
    <property type="entry name" value="GGDEF"/>
    <property type="match status" value="1"/>
</dbReference>
<dbReference type="Gene3D" id="3.30.450.20">
    <property type="entry name" value="PAS domain"/>
    <property type="match status" value="2"/>
</dbReference>
<dbReference type="FunFam" id="3.30.70.270:FF:000001">
    <property type="entry name" value="Diguanylate cyclase domain protein"/>
    <property type="match status" value="1"/>
</dbReference>
<evidence type="ECO:0000256" key="13">
    <source>
        <dbReference type="SAM" id="Phobius"/>
    </source>
</evidence>
<evidence type="ECO:0000256" key="2">
    <source>
        <dbReference type="ARBA" id="ARBA00022475"/>
    </source>
</evidence>
<feature type="domain" description="GGDEF" evidence="18">
    <location>
        <begin position="588"/>
        <end position="721"/>
    </location>
</feature>
<feature type="domain" description="HAMP" evidence="17">
    <location>
        <begin position="343"/>
        <end position="395"/>
    </location>
</feature>
<dbReference type="GO" id="GO:0000160">
    <property type="term" value="P:phosphorelay signal transduction system"/>
    <property type="evidence" value="ECO:0007669"/>
    <property type="project" value="UniProtKB-KW"/>
</dbReference>
<feature type="coiled-coil region" evidence="12">
    <location>
        <begin position="394"/>
        <end position="431"/>
    </location>
</feature>
<dbReference type="STRING" id="225345.CLCHR_38180"/>
<keyword evidence="2" id="KW-1003">Cell membrane</keyword>
<dbReference type="InterPro" id="IPR001610">
    <property type="entry name" value="PAC"/>
</dbReference>
<protein>
    <submittedName>
        <fullName evidence="19">Cyclic di-GMP phosphodiesterase Gmr</fullName>
        <ecNumber evidence="19">3.1.4.52</ecNumber>
    </submittedName>
    <submittedName>
        <fullName evidence="20">EAL domain-containing protein</fullName>
    </submittedName>
</protein>
<dbReference type="EMBL" id="MZGT01000064">
    <property type="protein sequence ID" value="OPJ58614.1"/>
    <property type="molecule type" value="Genomic_DNA"/>
</dbReference>
<dbReference type="InterPro" id="IPR052155">
    <property type="entry name" value="Biofilm_reg_signaling"/>
</dbReference>
<dbReference type="InterPro" id="IPR035919">
    <property type="entry name" value="EAL_sf"/>
</dbReference>
<dbReference type="PROSITE" id="PS50113">
    <property type="entry name" value="PAC"/>
    <property type="match status" value="1"/>
</dbReference>
<evidence type="ECO:0000259" key="18">
    <source>
        <dbReference type="PROSITE" id="PS50887"/>
    </source>
</evidence>
<dbReference type="CDD" id="cd06225">
    <property type="entry name" value="HAMP"/>
    <property type="match status" value="1"/>
</dbReference>
<feature type="transmembrane region" description="Helical" evidence="13">
    <location>
        <begin position="9"/>
        <end position="32"/>
    </location>
</feature>
<dbReference type="InterPro" id="IPR000160">
    <property type="entry name" value="GGDEF_dom"/>
</dbReference>
<dbReference type="InterPro" id="IPR003660">
    <property type="entry name" value="HAMP_dom"/>
</dbReference>
<dbReference type="SUPFAM" id="SSF158472">
    <property type="entry name" value="HAMP domain-like"/>
    <property type="match status" value="1"/>
</dbReference>
<keyword evidence="3" id="KW-0597">Phosphoprotein</keyword>
<feature type="domain" description="PAS" evidence="14">
    <location>
        <begin position="428"/>
        <end position="500"/>
    </location>
</feature>
<dbReference type="GO" id="GO:0071111">
    <property type="term" value="F:cyclic-guanylate-specific phosphodiesterase activity"/>
    <property type="evidence" value="ECO:0007669"/>
    <property type="project" value="UniProtKB-EC"/>
</dbReference>
<dbReference type="PROSITE" id="PS50885">
    <property type="entry name" value="HAMP"/>
    <property type="match status" value="1"/>
</dbReference>
<keyword evidence="8" id="KW-0067">ATP-binding</keyword>
<dbReference type="Gene3D" id="3.30.70.270">
    <property type="match status" value="1"/>
</dbReference>
<dbReference type="Pfam" id="PF02743">
    <property type="entry name" value="dCache_1"/>
    <property type="match status" value="1"/>
</dbReference>
<dbReference type="CDD" id="cd12912">
    <property type="entry name" value="PDC2_MCP_like"/>
    <property type="match status" value="1"/>
</dbReference>
<dbReference type="RefSeq" id="WP_079441472.1">
    <property type="nucleotide sequence ID" value="NZ_MZGT01000064.1"/>
</dbReference>
<keyword evidence="21" id="KW-1185">Reference proteome</keyword>
<dbReference type="SUPFAM" id="SSF141868">
    <property type="entry name" value="EAL domain-like"/>
    <property type="match status" value="1"/>
</dbReference>
<keyword evidence="5 13" id="KW-0812">Transmembrane</keyword>
<evidence type="ECO:0000313" key="20">
    <source>
        <dbReference type="EMBL" id="RII35658.1"/>
    </source>
</evidence>
<dbReference type="EC" id="3.1.4.52" evidence="19"/>
<evidence type="ECO:0000256" key="12">
    <source>
        <dbReference type="SAM" id="Coils"/>
    </source>
</evidence>
<dbReference type="Pfam" id="PF00990">
    <property type="entry name" value="GGDEF"/>
    <property type="match status" value="1"/>
</dbReference>
<dbReference type="InterPro" id="IPR043128">
    <property type="entry name" value="Rev_trsase/Diguanyl_cyclase"/>
</dbReference>
<dbReference type="PANTHER" id="PTHR44757:SF2">
    <property type="entry name" value="BIOFILM ARCHITECTURE MAINTENANCE PROTEIN MBAA"/>
    <property type="match status" value="1"/>
</dbReference>
<dbReference type="InterPro" id="IPR029151">
    <property type="entry name" value="Sensor-like_sf"/>
</dbReference>
<dbReference type="Gene3D" id="3.20.20.450">
    <property type="entry name" value="EAL domain"/>
    <property type="match status" value="1"/>
</dbReference>
<dbReference type="PROSITE" id="PS50887">
    <property type="entry name" value="GGDEF"/>
    <property type="match status" value="1"/>
</dbReference>
<evidence type="ECO:0000256" key="1">
    <source>
        <dbReference type="ARBA" id="ARBA00004651"/>
    </source>
</evidence>
<dbReference type="PROSITE" id="PS50883">
    <property type="entry name" value="EAL"/>
    <property type="match status" value="1"/>
</dbReference>
<evidence type="ECO:0000256" key="10">
    <source>
        <dbReference type="ARBA" id="ARBA00023012"/>
    </source>
</evidence>
<keyword evidence="7" id="KW-0418">Kinase</keyword>
<accession>A0A1V4IFJ2</accession>
<evidence type="ECO:0000313" key="22">
    <source>
        <dbReference type="Proteomes" id="UP000265930"/>
    </source>
</evidence>
<dbReference type="SUPFAM" id="SSF55785">
    <property type="entry name" value="PYP-like sensor domain (PAS domain)"/>
    <property type="match status" value="1"/>
</dbReference>
<dbReference type="SMART" id="SM00267">
    <property type="entry name" value="GGDEF"/>
    <property type="match status" value="1"/>
</dbReference>
<dbReference type="InterPro" id="IPR035965">
    <property type="entry name" value="PAS-like_dom_sf"/>
</dbReference>
<evidence type="ECO:0000256" key="5">
    <source>
        <dbReference type="ARBA" id="ARBA00022692"/>
    </source>
</evidence>
<dbReference type="NCBIfam" id="TIGR00229">
    <property type="entry name" value="sensory_box"/>
    <property type="match status" value="1"/>
</dbReference>
<gene>
    <name evidence="19" type="primary">gmr_6</name>
    <name evidence="19" type="ORF">CLCHR_38180</name>
    <name evidence="20" type="ORF">D2A34_10830</name>
</gene>
<dbReference type="SUPFAM" id="SSF55073">
    <property type="entry name" value="Nucleotide cyclase"/>
    <property type="match status" value="1"/>
</dbReference>
<dbReference type="OrthoDB" id="9762141at2"/>
<proteinExistence type="predicted"/>
<evidence type="ECO:0000256" key="9">
    <source>
        <dbReference type="ARBA" id="ARBA00022989"/>
    </source>
</evidence>
<evidence type="ECO:0000259" key="16">
    <source>
        <dbReference type="PROSITE" id="PS50883"/>
    </source>
</evidence>
<sequence>MKLTFKMKLFLYFLAIILITSIPIALISYKYIYSSLKDELSKNTLAQMRQIDNNLSNMIKSIKENAKVLASTEDMKKADQSISALFNIPDIEIHKKYSKQIPGIESTLYSYFENYGMNHSETTYAYIGTKWGGYIQWPDGLGTSTFDPRLRPWYSLALNNPDEVKLSEPYISAIDTSHNVIVSASTTVRSASGDILGVVGIDVSLDKLSQMIKDIKVGDTGYIFLYLKDGTMLAHPDSNLNFKNILQLNQLGYEVTKEDATSNYSFDNYKKFIDVESGNFETVINGVPVIVNVYTSPDTGWKMASVNRKSELLDRANNVAYIIALISFFALIFIIILTFIVTEKLTKPIKELKPLMQAAGNGDLSVKANIHTNDEFGELGSSFNLMITKLSSSYEELSSVYEELLATEEELRTQYEELQSSEEALKSSEERYKLALECANDSIWQWDIETGEFFASDKLVDIIGYNLSKIRNLREIARELIHPDDIERAIEEFHSHIKDPNKVYNSEYRVKTSDGNYVWILSSGKAISNNEGKIIKVAGSIRDISNRKESEDKIKFMAFYDSLTELPNRTLFLNKLNEQLELSKDENGQGAVFFIDLDNFKNINDTIGHDYGDKLLIYLAKQFKSLGIGEEDIICRLGGDEFILLKSSIEESEVKSYAKKILSLFKESFNIDNKQMYITASIGIALYPKDGSDTNTILRNADSAMYKAKDLGKNRYALYDPEMYLKLERKTTIERILRSSIENNELSINYQPQYDTQSNEIFGFEALIRLNSKELGFISPLEFIPIAEECGFITQLGQWILNESCKQSVKWLNSGYNFKSISINISSVDLQQPFFLENVKEIVESTGINPSLVELEITETVLMESLDTSINILRKLMEMGIRIALDDFGTGYSSLSYLRKMPINTLKIDKSFIDNITSSRKEESIMKNIIQMAHSLDLKVVAEGVETKEQLLILKERKCDYIQGYYFSKPLPENEIEKLLEKSRNINL</sequence>
<dbReference type="SMART" id="SM00052">
    <property type="entry name" value="EAL"/>
    <property type="match status" value="1"/>
</dbReference>
<name>A0A1V4IFJ2_9CLOT</name>
<evidence type="ECO:0000259" key="15">
    <source>
        <dbReference type="PROSITE" id="PS50113"/>
    </source>
</evidence>
<dbReference type="EMBL" id="QXDJ01000002">
    <property type="protein sequence ID" value="RII35658.1"/>
    <property type="molecule type" value="Genomic_DNA"/>
</dbReference>
<dbReference type="CDD" id="cd00130">
    <property type="entry name" value="PAS"/>
    <property type="match status" value="1"/>
</dbReference>
<dbReference type="SMART" id="SM00091">
    <property type="entry name" value="PAS"/>
    <property type="match status" value="1"/>
</dbReference>
<keyword evidence="10" id="KW-0902">Two-component regulatory system</keyword>
<dbReference type="InterPro" id="IPR001633">
    <property type="entry name" value="EAL_dom"/>
</dbReference>
<reference evidence="20 22" key="2">
    <citation type="submission" date="2018-08" db="EMBL/GenBank/DDBJ databases">
        <title>Genome of Clostridium chromiireducens C1, DSM12136.</title>
        <authorList>
            <person name="Xing M."/>
            <person name="Wei Y."/>
            <person name="Ang E.L."/>
            <person name="Zhao H."/>
            <person name="Zhang Y."/>
        </authorList>
    </citation>
    <scope>NUCLEOTIDE SEQUENCE [LARGE SCALE GENOMIC DNA]</scope>
    <source>
        <strain evidence="20 22">C1</strain>
    </source>
</reference>
<dbReference type="CDD" id="cd01949">
    <property type="entry name" value="GGDEF"/>
    <property type="match status" value="1"/>
</dbReference>
<keyword evidence="4" id="KW-0808">Transferase</keyword>
<dbReference type="Pfam" id="PF00563">
    <property type="entry name" value="EAL"/>
    <property type="match status" value="1"/>
</dbReference>
<dbReference type="SMART" id="SM00086">
    <property type="entry name" value="PAC"/>
    <property type="match status" value="1"/>
</dbReference>
<evidence type="ECO:0000256" key="8">
    <source>
        <dbReference type="ARBA" id="ARBA00022840"/>
    </source>
</evidence>
<dbReference type="Proteomes" id="UP000265930">
    <property type="component" value="Unassembled WGS sequence"/>
</dbReference>
<keyword evidence="11 13" id="KW-0472">Membrane</keyword>
<evidence type="ECO:0000313" key="21">
    <source>
        <dbReference type="Proteomes" id="UP000191056"/>
    </source>
</evidence>